<name>A0A1W1BLK7_9ZZZZ</name>
<dbReference type="AlphaFoldDB" id="A0A1W1BLK7"/>
<reference evidence="1" key="1">
    <citation type="submission" date="2016-10" db="EMBL/GenBank/DDBJ databases">
        <authorList>
            <person name="de Groot N.N."/>
        </authorList>
    </citation>
    <scope>NUCLEOTIDE SEQUENCE</scope>
</reference>
<evidence type="ECO:0000313" key="1">
    <source>
        <dbReference type="EMBL" id="SFV54408.1"/>
    </source>
</evidence>
<accession>A0A1W1BLK7</accession>
<dbReference type="EMBL" id="FPHE01000053">
    <property type="protein sequence ID" value="SFV54408.1"/>
    <property type="molecule type" value="Genomic_DNA"/>
</dbReference>
<sequence length="171" mass="18129">MKKLIILSLVTVTTLFSTDVNKIDVGGTVLSAAIVGFDNPITENLVDNTFTFKGISIDIGTIPLGGKIAPVTKNIYVKTNATDGVTMEITDPKGYLHGNLLDSDDNMVPMRYSLMGSSYAIKNGGARDLVTATNSGTSDIGTFVIEQKSLASPDQPAGEYSVLLNVKILAR</sequence>
<organism evidence="1">
    <name type="scientific">hydrothermal vent metagenome</name>
    <dbReference type="NCBI Taxonomy" id="652676"/>
    <lineage>
        <taxon>unclassified sequences</taxon>
        <taxon>metagenomes</taxon>
        <taxon>ecological metagenomes</taxon>
    </lineage>
</organism>
<gene>
    <name evidence="1" type="ORF">MNB_SV-12-976</name>
</gene>
<proteinExistence type="predicted"/>
<protein>
    <submittedName>
        <fullName evidence="1">Uncharacterized protein</fullName>
    </submittedName>
</protein>